<name>A0A0P7ZP85_9CYAN</name>
<dbReference type="AlphaFoldDB" id="A0A0P7ZP85"/>
<sequence length="53" mass="5460">METIIQGLLRQAVGHLALVCVRGRQCVHATAHLSGSGRGLTFSDSRAQGEGGG</sequence>
<reference evidence="2 3" key="1">
    <citation type="submission" date="2015-09" db="EMBL/GenBank/DDBJ databases">
        <title>Identification and resolution of microdiversity through metagenomic sequencing of parallel consortia.</title>
        <authorList>
            <person name="Nelson W.C."/>
            <person name="Romine M.F."/>
            <person name="Lindemann S.R."/>
        </authorList>
    </citation>
    <scope>NUCLEOTIDE SEQUENCE [LARGE SCALE GENOMIC DNA]</scope>
    <source>
        <strain evidence="2">Ana</strain>
    </source>
</reference>
<comment type="caution">
    <text evidence="2">The sequence shown here is derived from an EMBL/GenBank/DDBJ whole genome shotgun (WGS) entry which is preliminary data.</text>
</comment>
<feature type="region of interest" description="Disordered" evidence="1">
    <location>
        <begin position="34"/>
        <end position="53"/>
    </location>
</feature>
<dbReference type="STRING" id="1666911.HLUCCA11_23915"/>
<evidence type="ECO:0000256" key="1">
    <source>
        <dbReference type="SAM" id="MobiDB-lite"/>
    </source>
</evidence>
<protein>
    <submittedName>
        <fullName evidence="2">Uncharacterized protein</fullName>
    </submittedName>
</protein>
<evidence type="ECO:0000313" key="3">
    <source>
        <dbReference type="Proteomes" id="UP000050465"/>
    </source>
</evidence>
<organism evidence="2 3">
    <name type="scientific">Phormidesmis priestleyi Ana</name>
    <dbReference type="NCBI Taxonomy" id="1666911"/>
    <lineage>
        <taxon>Bacteria</taxon>
        <taxon>Bacillati</taxon>
        <taxon>Cyanobacteriota</taxon>
        <taxon>Cyanophyceae</taxon>
        <taxon>Leptolyngbyales</taxon>
        <taxon>Leptolyngbyaceae</taxon>
        <taxon>Phormidesmis</taxon>
    </lineage>
</organism>
<dbReference type="Proteomes" id="UP000050465">
    <property type="component" value="Unassembled WGS sequence"/>
</dbReference>
<accession>A0A0P7ZP85</accession>
<dbReference type="EMBL" id="LJZR01000109">
    <property type="protein sequence ID" value="KPQ31349.1"/>
    <property type="molecule type" value="Genomic_DNA"/>
</dbReference>
<gene>
    <name evidence="2" type="ORF">HLUCCA11_23915</name>
</gene>
<evidence type="ECO:0000313" key="2">
    <source>
        <dbReference type="EMBL" id="KPQ31349.1"/>
    </source>
</evidence>
<proteinExistence type="predicted"/>